<evidence type="ECO:0000313" key="3">
    <source>
        <dbReference type="Proteomes" id="UP000321085"/>
    </source>
</evidence>
<accession>A0A512BY58</accession>
<dbReference type="AlphaFoldDB" id="A0A512BY58"/>
<evidence type="ECO:0000313" key="2">
    <source>
        <dbReference type="EMBL" id="GEO16885.1"/>
    </source>
</evidence>
<proteinExistence type="predicted"/>
<evidence type="ECO:0000256" key="1">
    <source>
        <dbReference type="SAM" id="Phobius"/>
    </source>
</evidence>
<keyword evidence="1" id="KW-0812">Transmembrane</keyword>
<protein>
    <submittedName>
        <fullName evidence="2">Uncharacterized protein</fullName>
    </submittedName>
</protein>
<dbReference type="RefSeq" id="WP_170285060.1">
    <property type="nucleotide sequence ID" value="NZ_BJYU01000079.1"/>
</dbReference>
<keyword evidence="3" id="KW-1185">Reference proteome</keyword>
<dbReference type="Proteomes" id="UP000321085">
    <property type="component" value="Unassembled WGS sequence"/>
</dbReference>
<reference evidence="2 3" key="1">
    <citation type="submission" date="2019-07" db="EMBL/GenBank/DDBJ databases">
        <title>Whole genome shotgun sequence of Microvirga aerophila NBRC 106136.</title>
        <authorList>
            <person name="Hosoyama A."/>
            <person name="Uohara A."/>
            <person name="Ohji S."/>
            <person name="Ichikawa N."/>
        </authorList>
    </citation>
    <scope>NUCLEOTIDE SEQUENCE [LARGE SCALE GENOMIC DNA]</scope>
    <source>
        <strain evidence="2 3">NBRC 106136</strain>
    </source>
</reference>
<feature type="transmembrane region" description="Helical" evidence="1">
    <location>
        <begin position="26"/>
        <end position="44"/>
    </location>
</feature>
<sequence length="53" mass="5975">MEDTILWLCTLIGSYRCYVLSPAEKVMYLGGVIVAVIAAVLLFYGTMIRLFTR</sequence>
<keyword evidence="1" id="KW-0472">Membrane</keyword>
<keyword evidence="1" id="KW-1133">Transmembrane helix</keyword>
<organism evidence="2 3">
    <name type="scientific">Microvirga aerophila</name>
    <dbReference type="NCBI Taxonomy" id="670291"/>
    <lineage>
        <taxon>Bacteria</taxon>
        <taxon>Pseudomonadati</taxon>
        <taxon>Pseudomonadota</taxon>
        <taxon>Alphaproteobacteria</taxon>
        <taxon>Hyphomicrobiales</taxon>
        <taxon>Methylobacteriaceae</taxon>
        <taxon>Microvirga</taxon>
    </lineage>
</organism>
<gene>
    <name evidence="2" type="ORF">MAE02_45810</name>
</gene>
<name>A0A512BY58_9HYPH</name>
<comment type="caution">
    <text evidence="2">The sequence shown here is derived from an EMBL/GenBank/DDBJ whole genome shotgun (WGS) entry which is preliminary data.</text>
</comment>
<dbReference type="EMBL" id="BJYU01000079">
    <property type="protein sequence ID" value="GEO16885.1"/>
    <property type="molecule type" value="Genomic_DNA"/>
</dbReference>